<dbReference type="InterPro" id="IPR016704">
    <property type="entry name" value="Conjugal_tfr_TrbD"/>
</dbReference>
<organism evidence="6 7">
    <name type="scientific">Aureimonas ureilytica</name>
    <dbReference type="NCBI Taxonomy" id="401562"/>
    <lineage>
        <taxon>Bacteria</taxon>
        <taxon>Pseudomonadati</taxon>
        <taxon>Pseudomonadota</taxon>
        <taxon>Alphaproteobacteria</taxon>
        <taxon>Hyphomicrobiales</taxon>
        <taxon>Aurantimonadaceae</taxon>
        <taxon>Aureimonas</taxon>
    </lineage>
</organism>
<evidence type="ECO:0000256" key="4">
    <source>
        <dbReference type="ARBA" id="ARBA00023136"/>
    </source>
</evidence>
<evidence type="ECO:0000313" key="7">
    <source>
        <dbReference type="Proteomes" id="UP000078272"/>
    </source>
</evidence>
<dbReference type="GO" id="GO:0016020">
    <property type="term" value="C:membrane"/>
    <property type="evidence" value="ECO:0007669"/>
    <property type="project" value="UniProtKB-SubCell"/>
</dbReference>
<reference evidence="6 7" key="1">
    <citation type="journal article" date="2016" name="Front. Microbiol.">
        <title>Genomic Resource of Rice Seed Associated Bacteria.</title>
        <authorList>
            <person name="Midha S."/>
            <person name="Bansal K."/>
            <person name="Sharma S."/>
            <person name="Kumar N."/>
            <person name="Patil P.P."/>
            <person name="Chaudhry V."/>
            <person name="Patil P.B."/>
        </authorList>
    </citation>
    <scope>NUCLEOTIDE SEQUENCE [LARGE SCALE GENOMIC DNA]</scope>
    <source>
        <strain evidence="6 7">NS226</strain>
    </source>
</reference>
<evidence type="ECO:0000256" key="3">
    <source>
        <dbReference type="ARBA" id="ARBA00022989"/>
    </source>
</evidence>
<accession>A0A175RC70</accession>
<protein>
    <submittedName>
        <fullName evidence="6">Conjugal transfer protein</fullName>
    </submittedName>
</protein>
<comment type="caution">
    <text evidence="6">The sequence shown here is derived from an EMBL/GenBank/DDBJ whole genome shotgun (WGS) entry which is preliminary data.</text>
</comment>
<dbReference type="RefSeq" id="WP_058634586.1">
    <property type="nucleotide sequence ID" value="NZ_LDPZ01000016.1"/>
</dbReference>
<dbReference type="AlphaFoldDB" id="A0A175RC70"/>
<keyword evidence="2 5" id="KW-0812">Transmembrane</keyword>
<evidence type="ECO:0000256" key="1">
    <source>
        <dbReference type="ARBA" id="ARBA00004370"/>
    </source>
</evidence>
<dbReference type="EMBL" id="LDPZ01000016">
    <property type="protein sequence ID" value="KTQ96351.1"/>
    <property type="molecule type" value="Genomic_DNA"/>
</dbReference>
<proteinExistence type="predicted"/>
<dbReference type="Proteomes" id="UP000078272">
    <property type="component" value="Unassembled WGS sequence"/>
</dbReference>
<keyword evidence="3 5" id="KW-1133">Transmembrane helix</keyword>
<dbReference type="InterPro" id="IPR007792">
    <property type="entry name" value="T4SS_VirB3/TrbD/AvhB"/>
</dbReference>
<feature type="transmembrane region" description="Helical" evidence="5">
    <location>
        <begin position="52"/>
        <end position="71"/>
    </location>
</feature>
<dbReference type="OrthoDB" id="9801524at2"/>
<dbReference type="PATRIC" id="fig|401562.3.peg.1002"/>
<dbReference type="Pfam" id="PF05101">
    <property type="entry name" value="VirB3"/>
    <property type="match status" value="1"/>
</dbReference>
<evidence type="ECO:0000256" key="2">
    <source>
        <dbReference type="ARBA" id="ARBA00022692"/>
    </source>
</evidence>
<gene>
    <name evidence="6" type="ORF">NS226_08270</name>
</gene>
<sequence length="93" mass="9829">MSDAADQRGEVPGFAVPVHRALTEPILLGGAPRAIAIMNGTLAGAVGLGLRLWLVGLAIWAVGHLAAVWAAKRDPLFVDVVRRHLRIPAHLTV</sequence>
<evidence type="ECO:0000313" key="6">
    <source>
        <dbReference type="EMBL" id="KTQ96351.1"/>
    </source>
</evidence>
<keyword evidence="4 5" id="KW-0472">Membrane</keyword>
<evidence type="ECO:0000256" key="5">
    <source>
        <dbReference type="SAM" id="Phobius"/>
    </source>
</evidence>
<dbReference type="PIRSF" id="PIRSF017854">
    <property type="entry name" value="T4SS_TrbD"/>
    <property type="match status" value="1"/>
</dbReference>
<comment type="subcellular location">
    <subcellularLocation>
        <location evidence="1">Membrane</location>
    </subcellularLocation>
</comment>
<name>A0A175RC70_9HYPH</name>